<comment type="caution">
    <text evidence="1">The sequence shown here is derived from an EMBL/GenBank/DDBJ whole genome shotgun (WGS) entry which is preliminary data.</text>
</comment>
<gene>
    <name evidence="1" type="ORF">Mth01_12330</name>
</gene>
<dbReference type="Proteomes" id="UP000610966">
    <property type="component" value="Unassembled WGS sequence"/>
</dbReference>
<sequence length="64" mass="6878">MCPVAQAMAANSGSFAARSPEMIRDKVDCEMPVTWASARWLNLDAAKAFSTRAPTVVIRLAPPT</sequence>
<dbReference type="EMBL" id="BOOG01000011">
    <property type="protein sequence ID" value="GIH68980.1"/>
    <property type="molecule type" value="Genomic_DNA"/>
</dbReference>
<accession>A0A8J3R5W0</accession>
<evidence type="ECO:0000313" key="2">
    <source>
        <dbReference type="Proteomes" id="UP000610966"/>
    </source>
</evidence>
<dbReference type="AlphaFoldDB" id="A0A8J3R5W0"/>
<evidence type="ECO:0000313" key="1">
    <source>
        <dbReference type="EMBL" id="GIH68980.1"/>
    </source>
</evidence>
<organism evidence="1 2">
    <name type="scientific">Sphaerimonospora thailandensis</name>
    <dbReference type="NCBI Taxonomy" id="795644"/>
    <lineage>
        <taxon>Bacteria</taxon>
        <taxon>Bacillati</taxon>
        <taxon>Actinomycetota</taxon>
        <taxon>Actinomycetes</taxon>
        <taxon>Streptosporangiales</taxon>
        <taxon>Streptosporangiaceae</taxon>
        <taxon>Sphaerimonospora</taxon>
    </lineage>
</organism>
<keyword evidence="2" id="KW-1185">Reference proteome</keyword>
<protein>
    <submittedName>
        <fullName evidence="1">Uncharacterized protein</fullName>
    </submittedName>
</protein>
<reference evidence="1" key="1">
    <citation type="submission" date="2021-01" db="EMBL/GenBank/DDBJ databases">
        <title>Whole genome shotgun sequence of Sphaerimonospora thailandensis NBRC 107569.</title>
        <authorList>
            <person name="Komaki H."/>
            <person name="Tamura T."/>
        </authorList>
    </citation>
    <scope>NUCLEOTIDE SEQUENCE</scope>
    <source>
        <strain evidence="1">NBRC 107569</strain>
    </source>
</reference>
<name>A0A8J3R5W0_9ACTN</name>
<proteinExistence type="predicted"/>